<dbReference type="Proteomes" id="UP000076761">
    <property type="component" value="Unassembled WGS sequence"/>
</dbReference>
<dbReference type="STRING" id="1314782.A0A165VPJ5"/>
<dbReference type="PROSITE" id="PS50404">
    <property type="entry name" value="GST_NTER"/>
    <property type="match status" value="1"/>
</dbReference>
<dbReference type="InParanoid" id="A0A165VPJ5"/>
<feature type="domain" description="GST N-terminal" evidence="4">
    <location>
        <begin position="1"/>
        <end position="82"/>
    </location>
</feature>
<dbReference type="OrthoDB" id="249703at2759"/>
<evidence type="ECO:0000259" key="4">
    <source>
        <dbReference type="PROSITE" id="PS50404"/>
    </source>
</evidence>
<gene>
    <name evidence="6" type="ORF">NEOLEDRAFT_1105452</name>
</gene>
<dbReference type="AlphaFoldDB" id="A0A165VPJ5"/>
<dbReference type="EC" id="2.5.1.18" evidence="1"/>
<dbReference type="InterPro" id="IPR004046">
    <property type="entry name" value="GST_C"/>
</dbReference>
<evidence type="ECO:0000256" key="2">
    <source>
        <dbReference type="ARBA" id="ARBA00022679"/>
    </source>
</evidence>
<dbReference type="GO" id="GO:0005737">
    <property type="term" value="C:cytoplasm"/>
    <property type="evidence" value="ECO:0007669"/>
    <property type="project" value="TreeGrafter"/>
</dbReference>
<dbReference type="GO" id="GO:0004364">
    <property type="term" value="F:glutathione transferase activity"/>
    <property type="evidence" value="ECO:0007669"/>
    <property type="project" value="UniProtKB-EC"/>
</dbReference>
<dbReference type="GO" id="GO:0006749">
    <property type="term" value="P:glutathione metabolic process"/>
    <property type="evidence" value="ECO:0007669"/>
    <property type="project" value="TreeGrafter"/>
</dbReference>
<name>A0A165VPJ5_9AGAM</name>
<accession>A0A165VPJ5</accession>
<dbReference type="PANTHER" id="PTHR43900">
    <property type="entry name" value="GLUTATHIONE S-TRANSFERASE RHO"/>
    <property type="match status" value="1"/>
</dbReference>
<evidence type="ECO:0000313" key="6">
    <source>
        <dbReference type="EMBL" id="KZT29988.1"/>
    </source>
</evidence>
<dbReference type="SFLD" id="SFLDS00019">
    <property type="entry name" value="Glutathione_Transferase_(cytos"/>
    <property type="match status" value="1"/>
</dbReference>
<proteinExistence type="predicted"/>
<evidence type="ECO:0000256" key="1">
    <source>
        <dbReference type="ARBA" id="ARBA00012452"/>
    </source>
</evidence>
<feature type="domain" description="GST C-terminal" evidence="5">
    <location>
        <begin position="92"/>
        <end position="210"/>
    </location>
</feature>
<dbReference type="GO" id="GO:0043295">
    <property type="term" value="F:glutathione binding"/>
    <property type="evidence" value="ECO:0007669"/>
    <property type="project" value="TreeGrafter"/>
</dbReference>
<protein>
    <recommendedName>
        <fullName evidence="1">glutathione transferase</fullName>
        <ecNumber evidence="1">2.5.1.18</ecNumber>
    </recommendedName>
</protein>
<reference evidence="6 7" key="1">
    <citation type="journal article" date="2016" name="Mol. Biol. Evol.">
        <title>Comparative Genomics of Early-Diverging Mushroom-Forming Fungi Provides Insights into the Origins of Lignocellulose Decay Capabilities.</title>
        <authorList>
            <person name="Nagy L.G."/>
            <person name="Riley R."/>
            <person name="Tritt A."/>
            <person name="Adam C."/>
            <person name="Daum C."/>
            <person name="Floudas D."/>
            <person name="Sun H."/>
            <person name="Yadav J.S."/>
            <person name="Pangilinan J."/>
            <person name="Larsson K.H."/>
            <person name="Matsuura K."/>
            <person name="Barry K."/>
            <person name="Labutti K."/>
            <person name="Kuo R."/>
            <person name="Ohm R.A."/>
            <person name="Bhattacharya S.S."/>
            <person name="Shirouzu T."/>
            <person name="Yoshinaga Y."/>
            <person name="Martin F.M."/>
            <person name="Grigoriev I.V."/>
            <person name="Hibbett D.S."/>
        </authorList>
    </citation>
    <scope>NUCLEOTIDE SEQUENCE [LARGE SCALE GENOMIC DNA]</scope>
    <source>
        <strain evidence="6 7">HHB14362 ss-1</strain>
    </source>
</reference>
<evidence type="ECO:0000313" key="7">
    <source>
        <dbReference type="Proteomes" id="UP000076761"/>
    </source>
</evidence>
<evidence type="ECO:0000259" key="5">
    <source>
        <dbReference type="PROSITE" id="PS50405"/>
    </source>
</evidence>
<dbReference type="SUPFAM" id="SSF47616">
    <property type="entry name" value="GST C-terminal domain-like"/>
    <property type="match status" value="1"/>
</dbReference>
<comment type="catalytic activity">
    <reaction evidence="3">
        <text>RX + glutathione = an S-substituted glutathione + a halide anion + H(+)</text>
        <dbReference type="Rhea" id="RHEA:16437"/>
        <dbReference type="ChEBI" id="CHEBI:15378"/>
        <dbReference type="ChEBI" id="CHEBI:16042"/>
        <dbReference type="ChEBI" id="CHEBI:17792"/>
        <dbReference type="ChEBI" id="CHEBI:57925"/>
        <dbReference type="ChEBI" id="CHEBI:90779"/>
        <dbReference type="EC" id="2.5.1.18"/>
    </reaction>
</comment>
<dbReference type="SUPFAM" id="SSF52833">
    <property type="entry name" value="Thioredoxin-like"/>
    <property type="match status" value="1"/>
</dbReference>
<dbReference type="InterPro" id="IPR036249">
    <property type="entry name" value="Thioredoxin-like_sf"/>
</dbReference>
<dbReference type="InterPro" id="IPR040079">
    <property type="entry name" value="Glutathione_S-Trfase"/>
</dbReference>
<dbReference type="PANTHER" id="PTHR43900:SF3">
    <property type="entry name" value="GLUTATHIONE S-TRANSFERASE RHO"/>
    <property type="match status" value="1"/>
</dbReference>
<dbReference type="EMBL" id="KV425552">
    <property type="protein sequence ID" value="KZT29988.1"/>
    <property type="molecule type" value="Genomic_DNA"/>
</dbReference>
<dbReference type="Pfam" id="PF00043">
    <property type="entry name" value="GST_C"/>
    <property type="match status" value="1"/>
</dbReference>
<dbReference type="Gene3D" id="1.20.1050.10">
    <property type="match status" value="1"/>
</dbReference>
<organism evidence="6 7">
    <name type="scientific">Neolentinus lepideus HHB14362 ss-1</name>
    <dbReference type="NCBI Taxonomy" id="1314782"/>
    <lineage>
        <taxon>Eukaryota</taxon>
        <taxon>Fungi</taxon>
        <taxon>Dikarya</taxon>
        <taxon>Basidiomycota</taxon>
        <taxon>Agaricomycotina</taxon>
        <taxon>Agaricomycetes</taxon>
        <taxon>Gloeophyllales</taxon>
        <taxon>Gloeophyllaceae</taxon>
        <taxon>Neolentinus</taxon>
    </lineage>
</organism>
<sequence length="210" mass="23625">MAIKLYGNLFSPCTQLVVLVCKELDIEYELIVLNLTGDQKKPEYVDTLQPFGQLPALDDNGFILYESRAIACYLTAKAGSPLYPTKEVKALSKYEQAASVEICNFDQFVTTIAWEKIYKAYAGLKTDDARVEEYATTLSGKLDGYEKILSKQRFVAGDNLTLADLFHLPYGALLSQCGYPWLENGKRPNVARWWKEISGRESWQAVKDAA</sequence>
<dbReference type="Gene3D" id="3.40.30.10">
    <property type="entry name" value="Glutaredoxin"/>
    <property type="match status" value="1"/>
</dbReference>
<dbReference type="SFLD" id="SFLDG00358">
    <property type="entry name" value="Main_(cytGST)"/>
    <property type="match status" value="1"/>
</dbReference>
<dbReference type="InterPro" id="IPR036282">
    <property type="entry name" value="Glutathione-S-Trfase_C_sf"/>
</dbReference>
<keyword evidence="7" id="KW-1185">Reference proteome</keyword>
<dbReference type="InterPro" id="IPR004045">
    <property type="entry name" value="Glutathione_S-Trfase_N"/>
</dbReference>
<dbReference type="InterPro" id="IPR010987">
    <property type="entry name" value="Glutathione-S-Trfase_C-like"/>
</dbReference>
<keyword evidence="2 6" id="KW-0808">Transferase</keyword>
<evidence type="ECO:0000256" key="3">
    <source>
        <dbReference type="ARBA" id="ARBA00047960"/>
    </source>
</evidence>
<dbReference type="PROSITE" id="PS50405">
    <property type="entry name" value="GST_CTER"/>
    <property type="match status" value="1"/>
</dbReference>
<dbReference type="Pfam" id="PF13409">
    <property type="entry name" value="GST_N_2"/>
    <property type="match status" value="1"/>
</dbReference>